<dbReference type="CDD" id="cd19961">
    <property type="entry name" value="EcYidC-like_peri"/>
    <property type="match status" value="1"/>
</dbReference>
<dbReference type="EMBL" id="NRRV01000003">
    <property type="protein sequence ID" value="MBK1629578.1"/>
    <property type="molecule type" value="Genomic_DNA"/>
</dbReference>
<evidence type="ECO:0000256" key="9">
    <source>
        <dbReference type="ARBA" id="ARBA00023136"/>
    </source>
</evidence>
<keyword evidence="7 13" id="KW-0653">Protein transport</keyword>
<evidence type="ECO:0000313" key="18">
    <source>
        <dbReference type="Proteomes" id="UP000748752"/>
    </source>
</evidence>
<feature type="domain" description="Membrane insertase YidC/Oxa/ALB C-terminal" evidence="15">
    <location>
        <begin position="383"/>
        <end position="561"/>
    </location>
</feature>
<feature type="transmembrane region" description="Helical" evidence="13">
    <location>
        <begin position="446"/>
        <end position="469"/>
    </location>
</feature>
<organism evidence="17 18">
    <name type="scientific">Thiohalocapsa halophila</name>
    <dbReference type="NCBI Taxonomy" id="69359"/>
    <lineage>
        <taxon>Bacteria</taxon>
        <taxon>Pseudomonadati</taxon>
        <taxon>Pseudomonadota</taxon>
        <taxon>Gammaproteobacteria</taxon>
        <taxon>Chromatiales</taxon>
        <taxon>Chromatiaceae</taxon>
        <taxon>Thiohalocapsa</taxon>
    </lineage>
</organism>
<dbReference type="NCBIfam" id="TIGR03593">
    <property type="entry name" value="yidC_nterm"/>
    <property type="match status" value="1"/>
</dbReference>
<keyword evidence="4 13" id="KW-0813">Transport</keyword>
<dbReference type="CDD" id="cd20070">
    <property type="entry name" value="5TM_YidC_Alb3"/>
    <property type="match status" value="1"/>
</dbReference>
<dbReference type="InterPro" id="IPR028055">
    <property type="entry name" value="YidC/Oxa/ALB_C"/>
</dbReference>
<dbReference type="NCBIfam" id="TIGR03592">
    <property type="entry name" value="yidC_oxa1_cterm"/>
    <property type="match status" value="1"/>
</dbReference>
<comment type="similarity">
    <text evidence="2 13">Belongs to the OXA1/ALB3/YidC family. Type 1 subfamily.</text>
</comment>
<evidence type="ECO:0000256" key="7">
    <source>
        <dbReference type="ARBA" id="ARBA00022927"/>
    </source>
</evidence>
<feature type="domain" description="Membrane insertase YidC N-terminal" evidence="16">
    <location>
        <begin position="97"/>
        <end position="372"/>
    </location>
</feature>
<feature type="region of interest" description="Disordered" evidence="14">
    <location>
        <begin position="34"/>
        <end position="90"/>
    </location>
</feature>
<comment type="caution">
    <text evidence="13">Lacks conserved residue(s) required for the propagation of feature annotation.</text>
</comment>
<evidence type="ECO:0000256" key="6">
    <source>
        <dbReference type="ARBA" id="ARBA00022692"/>
    </source>
</evidence>
<feature type="compositionally biased region" description="Low complexity" evidence="14">
    <location>
        <begin position="34"/>
        <end position="69"/>
    </location>
</feature>
<keyword evidence="8 13" id="KW-1133">Transmembrane helix</keyword>
<comment type="function">
    <text evidence="13">Required for the insertion and/or proper folding and/or complex formation of integral membrane proteins into the membrane. Involved in integration of membrane proteins that insert both dependently and independently of the Sec translocase complex, as well as at least some lipoproteins. Aids folding of multispanning membrane proteins.</text>
</comment>
<keyword evidence="6 13" id="KW-0812">Transmembrane</keyword>
<evidence type="ECO:0000256" key="14">
    <source>
        <dbReference type="SAM" id="MobiDB-lite"/>
    </source>
</evidence>
<dbReference type="PANTHER" id="PTHR12428">
    <property type="entry name" value="OXA1"/>
    <property type="match status" value="1"/>
</dbReference>
<dbReference type="Proteomes" id="UP000748752">
    <property type="component" value="Unassembled WGS sequence"/>
</dbReference>
<evidence type="ECO:0000259" key="15">
    <source>
        <dbReference type="Pfam" id="PF02096"/>
    </source>
</evidence>
<comment type="subunit">
    <text evidence="13">Interacts with the Sec translocase complex via SecD. Specifically interacts with transmembrane segments of nascent integral membrane proteins during membrane integration.</text>
</comment>
<dbReference type="Pfam" id="PF02096">
    <property type="entry name" value="60KD_IMP"/>
    <property type="match status" value="1"/>
</dbReference>
<dbReference type="Gene3D" id="2.70.98.90">
    <property type="match status" value="1"/>
</dbReference>
<evidence type="ECO:0000256" key="10">
    <source>
        <dbReference type="ARBA" id="ARBA00023186"/>
    </source>
</evidence>
<evidence type="ECO:0000313" key="17">
    <source>
        <dbReference type="EMBL" id="MBK1629578.1"/>
    </source>
</evidence>
<evidence type="ECO:0000256" key="2">
    <source>
        <dbReference type="ARBA" id="ARBA00010527"/>
    </source>
</evidence>
<evidence type="ECO:0000256" key="11">
    <source>
        <dbReference type="ARBA" id="ARBA00033245"/>
    </source>
</evidence>
<evidence type="ECO:0000256" key="12">
    <source>
        <dbReference type="ARBA" id="ARBA00033342"/>
    </source>
</evidence>
<reference evidence="17 18" key="1">
    <citation type="journal article" date="2020" name="Microorganisms">
        <title>Osmotic Adaptation and Compatible Solute Biosynthesis of Phototrophic Bacteria as Revealed from Genome Analyses.</title>
        <authorList>
            <person name="Imhoff J.F."/>
            <person name="Rahn T."/>
            <person name="Kunzel S."/>
            <person name="Keller A."/>
            <person name="Neulinger S.C."/>
        </authorList>
    </citation>
    <scope>NUCLEOTIDE SEQUENCE [LARGE SCALE GENOMIC DNA]</scope>
    <source>
        <strain evidence="17 18">DSM 6210</strain>
    </source>
</reference>
<comment type="subcellular location">
    <subcellularLocation>
        <location evidence="1">Cell inner membrane</location>
        <topology evidence="1">Multi-pass membrane protein</topology>
    </subcellularLocation>
    <subcellularLocation>
        <location evidence="13">Cell membrane</location>
        <topology evidence="13">Multi-pass membrane protein</topology>
    </subcellularLocation>
</comment>
<evidence type="ECO:0000256" key="3">
    <source>
        <dbReference type="ARBA" id="ARBA00015325"/>
    </source>
</evidence>
<feature type="transmembrane region" description="Helical" evidence="13">
    <location>
        <begin position="522"/>
        <end position="547"/>
    </location>
</feature>
<evidence type="ECO:0000256" key="13">
    <source>
        <dbReference type="HAMAP-Rule" id="MF_01810"/>
    </source>
</evidence>
<evidence type="ECO:0000256" key="5">
    <source>
        <dbReference type="ARBA" id="ARBA00022475"/>
    </source>
</evidence>
<keyword evidence="18" id="KW-1185">Reference proteome</keyword>
<name>A0ABS1CCX1_9GAMM</name>
<protein>
    <recommendedName>
        <fullName evidence="3 13">Membrane protein insertase YidC</fullName>
    </recommendedName>
    <alternativeName>
        <fullName evidence="12 13">Foldase YidC</fullName>
    </alternativeName>
    <alternativeName>
        <fullName evidence="11 13">Membrane integrase YidC</fullName>
    </alternativeName>
    <alternativeName>
        <fullName evidence="13">Membrane protein YidC</fullName>
    </alternativeName>
</protein>
<comment type="caution">
    <text evidence="17">The sequence shown here is derived from an EMBL/GenBank/DDBJ whole genome shotgun (WGS) entry which is preliminary data.</text>
</comment>
<sequence>MDNFRLILLLSLAAVLFLIYQAWMEDYGRQQPAPQASAQAPATSPATTDAPAARPSGAGDAPEVPTDAPDAPPAQPSTTTAADTDPSTDAAGVPALVTVETDVLRAEISTRGGTIQSLRLKDYAADADRPDIPLQLLKPAPPNMFIVQSGLLGGGEQTLPTHNAQFVPEATSYRLAEDNDDLLVELVWQEEDGLTVTKRYRFERGSYLVHAEQRIDNAGTEPIALRNYDQLQRTELVDPNKSSFIHTYTGAVYYGPEEKYKKEKFGEMTKRPLDVTISGGWIAMIQHYFMAAWIPQPDEAQTFYSKVVGDGRYIIGQYSPAVTIPAGGSHTFENRLFMGPKLQDKLDQIAPGLELAVDYGWLTVLAKPIFWLLDLIHSLVGNWGWSIIILTILIKAAFYKLSETSYRSMANMRKLAPRLKALKDRYGDDKERMNQAMMELYKKEKINPLGGCLPILVQIPVFIALYWVLLESVELRHAPFILWIDNLTAPDPWFVLPVIMGVSMFAQQKLNPPPPDPMQEKIFMALPFVFTVFFAFFPAGLVLYWTVNQLLSIAQQWYITRQIEQAEAAKHKS</sequence>
<dbReference type="Pfam" id="PF14849">
    <property type="entry name" value="YidC_periplas"/>
    <property type="match status" value="1"/>
</dbReference>
<feature type="transmembrane region" description="Helical" evidence="13">
    <location>
        <begin position="383"/>
        <end position="402"/>
    </location>
</feature>
<dbReference type="PANTHER" id="PTHR12428:SF65">
    <property type="entry name" value="CYTOCHROME C OXIDASE ASSEMBLY PROTEIN COX18, MITOCHONDRIAL"/>
    <property type="match status" value="1"/>
</dbReference>
<dbReference type="InterPro" id="IPR019998">
    <property type="entry name" value="Membr_insert_YidC"/>
</dbReference>
<dbReference type="RefSeq" id="WP_200233667.1">
    <property type="nucleotide sequence ID" value="NZ_NRRV01000003.1"/>
</dbReference>
<dbReference type="NCBIfam" id="NF002352">
    <property type="entry name" value="PRK01318.1-3"/>
    <property type="match status" value="1"/>
</dbReference>
<dbReference type="PRINTS" id="PR00701">
    <property type="entry name" value="60KDINNERMP"/>
</dbReference>
<keyword evidence="9 13" id="KW-0472">Membrane</keyword>
<feature type="compositionally biased region" description="Low complexity" evidence="14">
    <location>
        <begin position="76"/>
        <end position="90"/>
    </location>
</feature>
<dbReference type="InterPro" id="IPR028053">
    <property type="entry name" value="Membr_insert_YidC_N"/>
</dbReference>
<dbReference type="PRINTS" id="PR01900">
    <property type="entry name" value="YIDCPROTEIN"/>
</dbReference>
<dbReference type="HAMAP" id="MF_01810">
    <property type="entry name" value="YidC_type1"/>
    <property type="match status" value="1"/>
</dbReference>
<keyword evidence="5 13" id="KW-1003">Cell membrane</keyword>
<evidence type="ECO:0000256" key="4">
    <source>
        <dbReference type="ARBA" id="ARBA00022448"/>
    </source>
</evidence>
<evidence type="ECO:0000259" key="16">
    <source>
        <dbReference type="Pfam" id="PF14849"/>
    </source>
</evidence>
<dbReference type="InterPro" id="IPR038221">
    <property type="entry name" value="YidC_periplasmic_sf"/>
</dbReference>
<proteinExistence type="inferred from homology"/>
<dbReference type="InterPro" id="IPR047196">
    <property type="entry name" value="YidC_ALB_C"/>
</dbReference>
<dbReference type="InterPro" id="IPR001708">
    <property type="entry name" value="YidC/ALB3/OXA1/COX18"/>
</dbReference>
<evidence type="ECO:0000256" key="8">
    <source>
        <dbReference type="ARBA" id="ARBA00022989"/>
    </source>
</evidence>
<keyword evidence="10 13" id="KW-0143">Chaperone</keyword>
<evidence type="ECO:0000256" key="1">
    <source>
        <dbReference type="ARBA" id="ARBA00004429"/>
    </source>
</evidence>
<gene>
    <name evidence="13" type="primary">yidC</name>
    <name evidence="17" type="ORF">CKO31_02245</name>
</gene>
<accession>A0ABS1CCX1</accession>